<keyword evidence="7 9" id="KW-0496">Mitochondrion</keyword>
<name>A0A1E3QQ41_9ASCO</name>
<accession>A0A1E3QQ41</accession>
<dbReference type="Pfam" id="PF03650">
    <property type="entry name" value="MPC"/>
    <property type="match status" value="1"/>
</dbReference>
<dbReference type="EMBL" id="KV454432">
    <property type="protein sequence ID" value="ODQ79584.1"/>
    <property type="molecule type" value="Genomic_DNA"/>
</dbReference>
<evidence type="ECO:0000256" key="7">
    <source>
        <dbReference type="ARBA" id="ARBA00023128"/>
    </source>
</evidence>
<dbReference type="InterPro" id="IPR005336">
    <property type="entry name" value="MPC"/>
</dbReference>
<dbReference type="GeneID" id="30146953"/>
<keyword evidence="5 9" id="KW-0999">Mitochondrion inner membrane</keyword>
<evidence type="ECO:0000256" key="9">
    <source>
        <dbReference type="RuleBase" id="RU363100"/>
    </source>
</evidence>
<dbReference type="Proteomes" id="UP000094336">
    <property type="component" value="Unassembled WGS sequence"/>
</dbReference>
<keyword evidence="6" id="KW-1133">Transmembrane helix</keyword>
<proteinExistence type="inferred from homology"/>
<dbReference type="OrthoDB" id="869189at2759"/>
<keyword evidence="3 9" id="KW-0813">Transport</keyword>
<evidence type="ECO:0000256" key="4">
    <source>
        <dbReference type="ARBA" id="ARBA00022692"/>
    </source>
</evidence>
<dbReference type="STRING" id="984486.A0A1E3QQ41"/>
<comment type="similarity">
    <text evidence="2 9">Belongs to the mitochondrial pyruvate carrier (MPC) (TC 2.A.105) family.</text>
</comment>
<sequence length="130" mass="14363">MSRFARFLNSEAGPKTIHFWAPVCKWSLVIAGANDIQRPVEKISGTQQIALFATGAIWTRWCLIIKPKNILLASVNFFLGCVAGYQVTRIFRYRLNEGDSASGAVSYILSGKNASSLAEEQLEPVQAKEL</sequence>
<keyword evidence="4" id="KW-0812">Transmembrane</keyword>
<evidence type="ECO:0000313" key="10">
    <source>
        <dbReference type="EMBL" id="ODQ79584.1"/>
    </source>
</evidence>
<evidence type="ECO:0000256" key="2">
    <source>
        <dbReference type="ARBA" id="ARBA00006416"/>
    </source>
</evidence>
<dbReference type="RefSeq" id="XP_018984912.1">
    <property type="nucleotide sequence ID" value="XM_019129100.1"/>
</dbReference>
<evidence type="ECO:0000313" key="11">
    <source>
        <dbReference type="Proteomes" id="UP000094336"/>
    </source>
</evidence>
<evidence type="ECO:0000256" key="3">
    <source>
        <dbReference type="ARBA" id="ARBA00022448"/>
    </source>
</evidence>
<comment type="function">
    <text evidence="9">Mediates the uptake of pyruvate into mitochondria.</text>
</comment>
<evidence type="ECO:0000256" key="1">
    <source>
        <dbReference type="ARBA" id="ARBA00004448"/>
    </source>
</evidence>
<dbReference type="GO" id="GO:0006850">
    <property type="term" value="P:pyruvate import into mitochondria"/>
    <property type="evidence" value="ECO:0007669"/>
    <property type="project" value="InterPro"/>
</dbReference>
<evidence type="ECO:0000256" key="6">
    <source>
        <dbReference type="ARBA" id="ARBA00022989"/>
    </source>
</evidence>
<comment type="subcellular location">
    <subcellularLocation>
        <location evidence="1 9">Mitochondrion inner membrane</location>
        <topology evidence="1 9">Multi-pass membrane protein</topology>
    </subcellularLocation>
</comment>
<keyword evidence="11" id="KW-1185">Reference proteome</keyword>
<evidence type="ECO:0000256" key="5">
    <source>
        <dbReference type="ARBA" id="ARBA00022792"/>
    </source>
</evidence>
<gene>
    <name evidence="10" type="ORF">BABINDRAFT_161968</name>
</gene>
<dbReference type="PANTHER" id="PTHR14154">
    <property type="entry name" value="UPF0041 BRAIN PROTEIN 44-RELATED"/>
    <property type="match status" value="1"/>
</dbReference>
<protein>
    <recommendedName>
        <fullName evidence="9">Mitochondrial pyruvate carrier</fullName>
    </recommendedName>
</protein>
<dbReference type="AlphaFoldDB" id="A0A1E3QQ41"/>
<dbReference type="GO" id="GO:0005743">
    <property type="term" value="C:mitochondrial inner membrane"/>
    <property type="evidence" value="ECO:0007669"/>
    <property type="project" value="UniProtKB-SubCell"/>
</dbReference>
<keyword evidence="8" id="KW-0472">Membrane</keyword>
<organism evidence="10 11">
    <name type="scientific">Babjeviella inositovora NRRL Y-12698</name>
    <dbReference type="NCBI Taxonomy" id="984486"/>
    <lineage>
        <taxon>Eukaryota</taxon>
        <taxon>Fungi</taxon>
        <taxon>Dikarya</taxon>
        <taxon>Ascomycota</taxon>
        <taxon>Saccharomycotina</taxon>
        <taxon>Pichiomycetes</taxon>
        <taxon>Serinales incertae sedis</taxon>
        <taxon>Babjeviella</taxon>
    </lineage>
</organism>
<reference evidence="11" key="1">
    <citation type="submission" date="2016-05" db="EMBL/GenBank/DDBJ databases">
        <title>Comparative genomics of biotechnologically important yeasts.</title>
        <authorList>
            <consortium name="DOE Joint Genome Institute"/>
            <person name="Riley R."/>
            <person name="Haridas S."/>
            <person name="Wolfe K.H."/>
            <person name="Lopes M.R."/>
            <person name="Hittinger C.T."/>
            <person name="Goker M."/>
            <person name="Salamov A."/>
            <person name="Wisecaver J."/>
            <person name="Long T.M."/>
            <person name="Aerts A.L."/>
            <person name="Barry K."/>
            <person name="Choi C."/>
            <person name="Clum A."/>
            <person name="Coughlan A.Y."/>
            <person name="Deshpande S."/>
            <person name="Douglass A.P."/>
            <person name="Hanson S.J."/>
            <person name="Klenk H.-P."/>
            <person name="Labutti K."/>
            <person name="Lapidus A."/>
            <person name="Lindquist E."/>
            <person name="Lipzen A."/>
            <person name="Meier-Kolthoff J.P."/>
            <person name="Ohm R.A."/>
            <person name="Otillar R.P."/>
            <person name="Pangilinan J."/>
            <person name="Peng Y."/>
            <person name="Rokas A."/>
            <person name="Rosa C.A."/>
            <person name="Scheuner C."/>
            <person name="Sibirny A.A."/>
            <person name="Slot J.C."/>
            <person name="Stielow J.B."/>
            <person name="Sun H."/>
            <person name="Kurtzman C.P."/>
            <person name="Blackwell M."/>
            <person name="Grigoriev I.V."/>
            <person name="Jeffries T.W."/>
        </authorList>
    </citation>
    <scope>NUCLEOTIDE SEQUENCE [LARGE SCALE GENOMIC DNA]</scope>
    <source>
        <strain evidence="11">NRRL Y-12698</strain>
    </source>
</reference>
<evidence type="ECO:0000256" key="8">
    <source>
        <dbReference type="ARBA" id="ARBA00023136"/>
    </source>
</evidence>